<name>A0A8J6NYP3_9GAMM</name>
<evidence type="ECO:0000256" key="9">
    <source>
        <dbReference type="ARBA" id="ARBA00022982"/>
    </source>
</evidence>
<feature type="binding site" description="covalent" evidence="13">
    <location>
        <position position="83"/>
    </location>
    <ligand>
        <name>heme c</name>
        <dbReference type="ChEBI" id="CHEBI:61717"/>
        <label>1</label>
    </ligand>
</feature>
<feature type="signal peptide" evidence="15">
    <location>
        <begin position="1"/>
        <end position="27"/>
    </location>
</feature>
<evidence type="ECO:0000256" key="3">
    <source>
        <dbReference type="ARBA" id="ARBA00013773"/>
    </source>
</evidence>
<evidence type="ECO:0000256" key="4">
    <source>
        <dbReference type="ARBA" id="ARBA00022448"/>
    </source>
</evidence>
<evidence type="ECO:0000256" key="12">
    <source>
        <dbReference type="PIRNR" id="PIRNR006105"/>
    </source>
</evidence>
<feature type="binding site" description="axial binding residue" evidence="14">
    <location>
        <position position="87"/>
    </location>
    <ligand>
        <name>heme c</name>
        <dbReference type="ChEBI" id="CHEBI:61717"/>
        <label>1</label>
    </ligand>
    <ligandPart>
        <name>Fe</name>
        <dbReference type="ChEBI" id="CHEBI:18248"/>
    </ligandPart>
</feature>
<protein>
    <recommendedName>
        <fullName evidence="3 12">Periplasmic nitrate reductase, electron transfer subunit</fullName>
    </recommendedName>
    <alternativeName>
        <fullName evidence="11 12">Diheme cytochrome c NapB</fullName>
    </alternativeName>
</protein>
<reference evidence="16 17" key="1">
    <citation type="submission" date="2020-08" db="EMBL/GenBank/DDBJ databases">
        <title>Bridging the membrane lipid divide: bacteria of the FCB group superphylum have the potential to synthesize archaeal ether lipids.</title>
        <authorList>
            <person name="Villanueva L."/>
            <person name="Von Meijenfeldt F.A.B."/>
            <person name="Westbye A.B."/>
            <person name="Yadav S."/>
            <person name="Hopmans E.C."/>
            <person name="Dutilh B.E."/>
            <person name="Sinninghe Damste J.S."/>
        </authorList>
    </citation>
    <scope>NUCLEOTIDE SEQUENCE [LARGE SCALE GENOMIC DNA]</scope>
    <source>
        <strain evidence="16">NIOZ-UU100</strain>
    </source>
</reference>
<evidence type="ECO:0000256" key="2">
    <source>
        <dbReference type="ARBA" id="ARBA00007368"/>
    </source>
</evidence>
<feature type="binding site" description="axial binding residue" evidence="14">
    <location>
        <position position="104"/>
    </location>
    <ligand>
        <name>heme c</name>
        <dbReference type="ChEBI" id="CHEBI:61717"/>
        <label>2</label>
    </ligand>
    <ligandPart>
        <name>Fe</name>
        <dbReference type="ChEBI" id="CHEBI:18248"/>
    </ligandPart>
</feature>
<evidence type="ECO:0000256" key="6">
    <source>
        <dbReference type="ARBA" id="ARBA00022723"/>
    </source>
</evidence>
<feature type="binding site" description="axial binding residue" evidence="14">
    <location>
        <position position="127"/>
    </location>
    <ligand>
        <name>heme c</name>
        <dbReference type="ChEBI" id="CHEBI:61717"/>
        <label>2</label>
    </ligand>
    <ligandPart>
        <name>Fe</name>
        <dbReference type="ChEBI" id="CHEBI:18248"/>
    </ligandPart>
</feature>
<dbReference type="GO" id="GO:0009061">
    <property type="term" value="P:anaerobic respiration"/>
    <property type="evidence" value="ECO:0007669"/>
    <property type="project" value="InterPro"/>
</dbReference>
<feature type="binding site" description="covalent" evidence="13">
    <location>
        <position position="123"/>
    </location>
    <ligand>
        <name>heme c</name>
        <dbReference type="ChEBI" id="CHEBI:61717"/>
        <label>2</label>
    </ligand>
</feature>
<feature type="binding site" description="covalent" evidence="13">
    <location>
        <position position="86"/>
    </location>
    <ligand>
        <name>heme c</name>
        <dbReference type="ChEBI" id="CHEBI:61717"/>
        <label>1</label>
    </ligand>
</feature>
<evidence type="ECO:0000256" key="13">
    <source>
        <dbReference type="PIRSR" id="PIRSR006105-1"/>
    </source>
</evidence>
<feature type="binding site" description="axial binding residue" evidence="14">
    <location>
        <position position="71"/>
    </location>
    <ligand>
        <name>heme c</name>
        <dbReference type="ChEBI" id="CHEBI:61717"/>
        <label>1</label>
    </ligand>
    <ligandPart>
        <name>Fe</name>
        <dbReference type="ChEBI" id="CHEBI:18248"/>
    </ligandPart>
</feature>
<dbReference type="InterPro" id="IPR005591">
    <property type="entry name" value="NapB"/>
</dbReference>
<dbReference type="Pfam" id="PF03892">
    <property type="entry name" value="NapB"/>
    <property type="match status" value="1"/>
</dbReference>
<dbReference type="PANTHER" id="PTHR38604">
    <property type="entry name" value="PERIPLASMIC NITRATE REDUCTASE, ELECTRON TRANSFER SUBUNIT"/>
    <property type="match status" value="1"/>
</dbReference>
<accession>A0A8J6NYP3</accession>
<dbReference type="GO" id="GO:0046872">
    <property type="term" value="F:metal ion binding"/>
    <property type="evidence" value="ECO:0007669"/>
    <property type="project" value="UniProtKB-KW"/>
</dbReference>
<keyword evidence="5 13" id="KW-0349">Heme</keyword>
<dbReference type="EMBL" id="JACNFK010000034">
    <property type="protein sequence ID" value="MBC8520164.1"/>
    <property type="molecule type" value="Genomic_DNA"/>
</dbReference>
<dbReference type="Gene3D" id="1.10.1130.10">
    <property type="entry name" value="Flavocytochrome C3, Chain A"/>
    <property type="match status" value="1"/>
</dbReference>
<sequence length="147" mass="16320">MKKRNIMMFVLGASLAALLGGSSVVVAGDVTSLRGGSDINADSAIPTRKNRFKDADPFARTWKEQPPVMPHKDYSISVKENECMDCHSDANYKEEEATKIGRSHYVDRAGNTLNHLSGARFFCNQCHAPQYRVDPLVVNEFSTSARR</sequence>
<comment type="subunit">
    <text evidence="12">Component of the periplasmic nitrate reductase NapAB complex composed of NapA and NapB.</text>
</comment>
<keyword evidence="9 12" id="KW-0249">Electron transport</keyword>
<dbReference type="Proteomes" id="UP000654401">
    <property type="component" value="Unassembled WGS sequence"/>
</dbReference>
<comment type="similarity">
    <text evidence="2 12">Belongs to the NapB family.</text>
</comment>
<keyword evidence="4 12" id="KW-0813">Transport</keyword>
<keyword evidence="8 12" id="KW-0574">Periplasm</keyword>
<evidence type="ECO:0000256" key="15">
    <source>
        <dbReference type="SAM" id="SignalP"/>
    </source>
</evidence>
<keyword evidence="7 15" id="KW-0732">Signal</keyword>
<feature type="chain" id="PRO_5035195162" description="Periplasmic nitrate reductase, electron transfer subunit" evidence="15">
    <location>
        <begin position="28"/>
        <end position="147"/>
    </location>
</feature>
<dbReference type="PIRSF" id="PIRSF006105">
    <property type="entry name" value="NapB"/>
    <property type="match status" value="1"/>
</dbReference>
<evidence type="ECO:0000256" key="7">
    <source>
        <dbReference type="ARBA" id="ARBA00022729"/>
    </source>
</evidence>
<proteinExistence type="inferred from homology"/>
<comment type="PTM">
    <text evidence="13">Binds 2 heme C groups per subunit.</text>
</comment>
<organism evidence="16 17">
    <name type="scientific">Candidatus Thiopontia autotrophica</name>
    <dbReference type="NCBI Taxonomy" id="2841688"/>
    <lineage>
        <taxon>Bacteria</taxon>
        <taxon>Pseudomonadati</taxon>
        <taxon>Pseudomonadota</taxon>
        <taxon>Gammaproteobacteria</taxon>
        <taxon>Candidatus Thiopontia</taxon>
    </lineage>
</organism>
<comment type="subcellular location">
    <subcellularLocation>
        <location evidence="1 12">Periplasm</location>
    </subcellularLocation>
</comment>
<evidence type="ECO:0000256" key="8">
    <source>
        <dbReference type="ARBA" id="ARBA00022764"/>
    </source>
</evidence>
<dbReference type="SUPFAM" id="SSF48695">
    <property type="entry name" value="Multiheme cytochromes"/>
    <property type="match status" value="1"/>
</dbReference>
<dbReference type="InterPro" id="IPR036280">
    <property type="entry name" value="Multihaem_cyt_sf"/>
</dbReference>
<evidence type="ECO:0000256" key="1">
    <source>
        <dbReference type="ARBA" id="ARBA00004418"/>
    </source>
</evidence>
<dbReference type="AlphaFoldDB" id="A0A8J6NYP3"/>
<evidence type="ECO:0000256" key="14">
    <source>
        <dbReference type="PIRSR" id="PIRSR006105-2"/>
    </source>
</evidence>
<comment type="function">
    <text evidence="12">Electron transfer subunit of the periplasmic nitrate reductase complex NapAB.</text>
</comment>
<evidence type="ECO:0000256" key="11">
    <source>
        <dbReference type="ARBA" id="ARBA00031832"/>
    </source>
</evidence>
<evidence type="ECO:0000256" key="10">
    <source>
        <dbReference type="ARBA" id="ARBA00023004"/>
    </source>
</evidence>
<gene>
    <name evidence="16" type="ORF">H8D24_07140</name>
</gene>
<evidence type="ECO:0000313" key="17">
    <source>
        <dbReference type="Proteomes" id="UP000654401"/>
    </source>
</evidence>
<keyword evidence="6 14" id="KW-0479">Metal-binding</keyword>
<feature type="binding site" description="covalent" evidence="13">
    <location>
        <position position="126"/>
    </location>
    <ligand>
        <name>heme c</name>
        <dbReference type="ChEBI" id="CHEBI:61717"/>
        <label>2</label>
    </ligand>
</feature>
<keyword evidence="10 14" id="KW-0408">Iron</keyword>
<evidence type="ECO:0000256" key="5">
    <source>
        <dbReference type="ARBA" id="ARBA00022617"/>
    </source>
</evidence>
<dbReference type="GO" id="GO:0042597">
    <property type="term" value="C:periplasmic space"/>
    <property type="evidence" value="ECO:0007669"/>
    <property type="project" value="UniProtKB-SubCell"/>
</dbReference>
<dbReference type="PANTHER" id="PTHR38604:SF1">
    <property type="entry name" value="PERIPLASMIC NITRATE REDUCTASE, ELECTRON TRANSFER SUBUNIT"/>
    <property type="match status" value="1"/>
</dbReference>
<comment type="caution">
    <text evidence="16">The sequence shown here is derived from an EMBL/GenBank/DDBJ whole genome shotgun (WGS) entry which is preliminary data.</text>
</comment>
<evidence type="ECO:0000313" key="16">
    <source>
        <dbReference type="EMBL" id="MBC8520164.1"/>
    </source>
</evidence>